<dbReference type="InterPro" id="IPR020845">
    <property type="entry name" value="AMP-binding_CS"/>
</dbReference>
<comment type="similarity">
    <text evidence="1">Belongs to the ATP-dependent AMP-binding enzyme family.</text>
</comment>
<evidence type="ECO:0000259" key="3">
    <source>
        <dbReference type="Pfam" id="PF00501"/>
    </source>
</evidence>
<dbReference type="HOGENOM" id="CLU_000022_59_7_7"/>
<accession>I4C5B5</accession>
<keyword evidence="6" id="KW-1185">Reference proteome</keyword>
<dbReference type="InterPro" id="IPR000873">
    <property type="entry name" value="AMP-dep_synth/lig_dom"/>
</dbReference>
<keyword evidence="2 5" id="KW-0436">Ligase</keyword>
<dbReference type="PANTHER" id="PTHR43767:SF1">
    <property type="entry name" value="NONRIBOSOMAL PEPTIDE SYNTHASE PES1 (EUROFUNG)-RELATED"/>
    <property type="match status" value="1"/>
</dbReference>
<dbReference type="EMBL" id="CP003360">
    <property type="protein sequence ID" value="AFM24756.1"/>
    <property type="molecule type" value="Genomic_DNA"/>
</dbReference>
<dbReference type="PANTHER" id="PTHR43767">
    <property type="entry name" value="LONG-CHAIN-FATTY-ACID--COA LIGASE"/>
    <property type="match status" value="1"/>
</dbReference>
<dbReference type="InterPro" id="IPR050237">
    <property type="entry name" value="ATP-dep_AMP-bd_enzyme"/>
</dbReference>
<feature type="domain" description="AMP-binding enzyme C-terminal" evidence="4">
    <location>
        <begin position="416"/>
        <end position="491"/>
    </location>
</feature>
<feature type="domain" description="AMP-dependent synthetase/ligase" evidence="3">
    <location>
        <begin position="15"/>
        <end position="366"/>
    </location>
</feature>
<protein>
    <submittedName>
        <fullName evidence="5">Acyl-CoA synthetase (AMP-forming)/AMP-acid ligase II</fullName>
    </submittedName>
</protein>
<dbReference type="Gene3D" id="3.30.300.30">
    <property type="match status" value="1"/>
</dbReference>
<dbReference type="GO" id="GO:0016878">
    <property type="term" value="F:acid-thiol ligase activity"/>
    <property type="evidence" value="ECO:0007669"/>
    <property type="project" value="UniProtKB-ARBA"/>
</dbReference>
<evidence type="ECO:0000256" key="2">
    <source>
        <dbReference type="ARBA" id="ARBA00022598"/>
    </source>
</evidence>
<evidence type="ECO:0000256" key="1">
    <source>
        <dbReference type="ARBA" id="ARBA00006432"/>
    </source>
</evidence>
<evidence type="ECO:0000313" key="5">
    <source>
        <dbReference type="EMBL" id="AFM24756.1"/>
    </source>
</evidence>
<dbReference type="Pfam" id="PF00501">
    <property type="entry name" value="AMP-binding"/>
    <property type="match status" value="1"/>
</dbReference>
<sequence length="501" mass="54908">MKFNIGRMMGYRAYLSPDREGSIGDGYRYSFSEANARANQLADYLKEQGIGGGDRVAILCKNNEHVGTTLFAAGKIGAIAVMLNWRLQVAELEYILRDCTPSCLVYDAEFSDAIQALRTNIPIRNFIRKGSDGSDIEFEEALKGRSAVDPECSAGGDDPAIIMYTSGTTGKPKGAVLTHDNLFWSSTAISHTIEWNYDHRFLSIAPLFHIGGLAPLITNVHKGSTTFFMPNFDPVAVWNTIATERITTMMSVPLMLQAMLMVAKARTVDASSLKTITCGASSVPESLIRAYLDMGVKVQQVYGITEYSGAVTFWTHDMPLEKSNSQGKPVFHGDLKIVDPQSGVPLPTGEVGEILCKGPMVFKEYWDNPEATRAAFVDGWYRSGDLGRVDTEGFFYVVDRLKDMIISGGENIYPAELEAVICMCPGVAETAVVGLPDSRWGEIPVAYVVVKPDQQVSAEDIMNVCKQRLASYKCVKDVRFVDALPKNPVGKVLKTALRDGN</sequence>
<dbReference type="SUPFAM" id="SSF56801">
    <property type="entry name" value="Acetyl-CoA synthetase-like"/>
    <property type="match status" value="1"/>
</dbReference>
<dbReference type="Proteomes" id="UP000006055">
    <property type="component" value="Chromosome"/>
</dbReference>
<dbReference type="InterPro" id="IPR025110">
    <property type="entry name" value="AMP-bd_C"/>
</dbReference>
<dbReference type="Pfam" id="PF13193">
    <property type="entry name" value="AMP-binding_C"/>
    <property type="match status" value="1"/>
</dbReference>
<evidence type="ECO:0000259" key="4">
    <source>
        <dbReference type="Pfam" id="PF13193"/>
    </source>
</evidence>
<dbReference type="PROSITE" id="PS00455">
    <property type="entry name" value="AMP_BINDING"/>
    <property type="match status" value="1"/>
</dbReference>
<dbReference type="OrthoDB" id="5483897at2"/>
<reference evidence="6" key="1">
    <citation type="submission" date="2012-06" db="EMBL/GenBank/DDBJ databases">
        <title>Complete sequence of chromosome of Desulfomonile tiedjei DSM 6799.</title>
        <authorList>
            <person name="Lucas S."/>
            <person name="Copeland A."/>
            <person name="Lapidus A."/>
            <person name="Glavina del Rio T."/>
            <person name="Dalin E."/>
            <person name="Tice H."/>
            <person name="Bruce D."/>
            <person name="Goodwin L."/>
            <person name="Pitluck S."/>
            <person name="Peters L."/>
            <person name="Ovchinnikova G."/>
            <person name="Zeytun A."/>
            <person name="Lu M."/>
            <person name="Kyrpides N."/>
            <person name="Mavromatis K."/>
            <person name="Ivanova N."/>
            <person name="Brettin T."/>
            <person name="Detter J.C."/>
            <person name="Han C."/>
            <person name="Larimer F."/>
            <person name="Land M."/>
            <person name="Hauser L."/>
            <person name="Markowitz V."/>
            <person name="Cheng J.-F."/>
            <person name="Hugenholtz P."/>
            <person name="Woyke T."/>
            <person name="Wu D."/>
            <person name="Spring S."/>
            <person name="Schroeder M."/>
            <person name="Brambilla E."/>
            <person name="Klenk H.-P."/>
            <person name="Eisen J.A."/>
        </authorList>
    </citation>
    <scope>NUCLEOTIDE SEQUENCE [LARGE SCALE GENOMIC DNA]</scope>
    <source>
        <strain evidence="6">ATCC 49306 / DSM 6799 / DCB-1</strain>
    </source>
</reference>
<dbReference type="PATRIC" id="fig|706587.4.peg.2357"/>
<dbReference type="eggNOG" id="COG0318">
    <property type="taxonomic scope" value="Bacteria"/>
</dbReference>
<name>I4C5B5_DESTA</name>
<organism evidence="5 6">
    <name type="scientific">Desulfomonile tiedjei (strain ATCC 49306 / DSM 6799 / DCB-1)</name>
    <dbReference type="NCBI Taxonomy" id="706587"/>
    <lineage>
        <taxon>Bacteria</taxon>
        <taxon>Pseudomonadati</taxon>
        <taxon>Thermodesulfobacteriota</taxon>
        <taxon>Desulfomonilia</taxon>
        <taxon>Desulfomonilales</taxon>
        <taxon>Desulfomonilaceae</taxon>
        <taxon>Desulfomonile</taxon>
    </lineage>
</organism>
<dbReference type="STRING" id="706587.Desti_2054"/>
<dbReference type="RefSeq" id="WP_014809900.1">
    <property type="nucleotide sequence ID" value="NC_018025.1"/>
</dbReference>
<dbReference type="InterPro" id="IPR045851">
    <property type="entry name" value="AMP-bd_C_sf"/>
</dbReference>
<dbReference type="FunFam" id="3.30.300.30:FF:000008">
    <property type="entry name" value="2,3-dihydroxybenzoate-AMP ligase"/>
    <property type="match status" value="1"/>
</dbReference>
<dbReference type="AlphaFoldDB" id="I4C5B5"/>
<dbReference type="NCBIfam" id="NF004837">
    <property type="entry name" value="PRK06187.1"/>
    <property type="match status" value="1"/>
</dbReference>
<evidence type="ECO:0000313" key="6">
    <source>
        <dbReference type="Proteomes" id="UP000006055"/>
    </source>
</evidence>
<dbReference type="KEGG" id="dti:Desti_2054"/>
<proteinExistence type="inferred from homology"/>
<gene>
    <name evidence="5" type="ordered locus">Desti_2054</name>
</gene>
<dbReference type="InterPro" id="IPR042099">
    <property type="entry name" value="ANL_N_sf"/>
</dbReference>
<dbReference type="Gene3D" id="3.40.50.12780">
    <property type="entry name" value="N-terminal domain of ligase-like"/>
    <property type="match status" value="1"/>
</dbReference>
<dbReference type="CDD" id="cd17631">
    <property type="entry name" value="FACL_FadD13-like"/>
    <property type="match status" value="1"/>
</dbReference>